<feature type="transmembrane region" description="Helical" evidence="1">
    <location>
        <begin position="277"/>
        <end position="298"/>
    </location>
</feature>
<reference evidence="2" key="2">
    <citation type="submission" date="2020-09" db="EMBL/GenBank/DDBJ databases">
        <authorList>
            <person name="Sun Q."/>
            <person name="Ohkuma M."/>
        </authorList>
    </citation>
    <scope>NUCLEOTIDE SEQUENCE</scope>
    <source>
        <strain evidence="2">JCM 3276</strain>
    </source>
</reference>
<proteinExistence type="predicted"/>
<keyword evidence="3" id="KW-1185">Reference proteome</keyword>
<feature type="transmembrane region" description="Helical" evidence="1">
    <location>
        <begin position="310"/>
        <end position="329"/>
    </location>
</feature>
<accession>A0A918LJD8</accession>
<sequence length="368" mass="39860">MQSEADRHLVLAGEPPVRDHGVWATVTAEVGTLHDDHLTRETIERLGAEAVLAVPFVRVIGKRGGRRLVVGMVRLTVAADDSAAVTLLLHNSWSETGGWHQDVVSADQVDDELLASLARPEHVLTGDPRARAVAAAKALAEASRNEVLRLREVRYELERQVADLLAQRRSFALRPVLAQVIELSIALGRARDVACEAHRDGLWIWLWDPETYHHNRKTDNGAPDPKPWGGTYRAALAHCSAMDAQLAEEVERLTSLLNSMSTFAVAQDGEAQQRFNMIAAAAAAGLGLPALILSLYGADAFLPLTNLDHAWRALLPIAVTTLCAVTVVLRRMPGRARPRHYLFAVLLVLSLSAVLLVAGALAPGPTAP</sequence>
<keyword evidence="1" id="KW-1133">Transmembrane helix</keyword>
<dbReference type="EMBL" id="BMRB01000010">
    <property type="protein sequence ID" value="GGS58299.1"/>
    <property type="molecule type" value="Genomic_DNA"/>
</dbReference>
<feature type="transmembrane region" description="Helical" evidence="1">
    <location>
        <begin position="341"/>
        <end position="362"/>
    </location>
</feature>
<evidence type="ECO:0000313" key="2">
    <source>
        <dbReference type="EMBL" id="GGS58299.1"/>
    </source>
</evidence>
<evidence type="ECO:0000313" key="3">
    <source>
        <dbReference type="Proteomes" id="UP000660680"/>
    </source>
</evidence>
<keyword evidence="1" id="KW-0472">Membrane</keyword>
<gene>
    <name evidence="2" type="ORF">GCM10010171_61560</name>
</gene>
<evidence type="ECO:0000256" key="1">
    <source>
        <dbReference type="SAM" id="Phobius"/>
    </source>
</evidence>
<keyword evidence="1" id="KW-0812">Transmembrane</keyword>
<dbReference type="AlphaFoldDB" id="A0A918LJD8"/>
<comment type="caution">
    <text evidence="2">The sequence shown here is derived from an EMBL/GenBank/DDBJ whole genome shotgun (WGS) entry which is preliminary data.</text>
</comment>
<protein>
    <submittedName>
        <fullName evidence="2">Uncharacterized protein</fullName>
    </submittedName>
</protein>
<dbReference type="Proteomes" id="UP000660680">
    <property type="component" value="Unassembled WGS sequence"/>
</dbReference>
<organism evidence="2 3">
    <name type="scientific">Actinokineospora fastidiosa</name>
    <dbReference type="NCBI Taxonomy" id="1816"/>
    <lineage>
        <taxon>Bacteria</taxon>
        <taxon>Bacillati</taxon>
        <taxon>Actinomycetota</taxon>
        <taxon>Actinomycetes</taxon>
        <taxon>Pseudonocardiales</taxon>
        <taxon>Pseudonocardiaceae</taxon>
        <taxon>Actinokineospora</taxon>
    </lineage>
</organism>
<reference evidence="2" key="1">
    <citation type="journal article" date="2014" name="Int. J. Syst. Evol. Microbiol.">
        <title>Complete genome sequence of Corynebacterium casei LMG S-19264T (=DSM 44701T), isolated from a smear-ripened cheese.</title>
        <authorList>
            <consortium name="US DOE Joint Genome Institute (JGI-PGF)"/>
            <person name="Walter F."/>
            <person name="Albersmeier A."/>
            <person name="Kalinowski J."/>
            <person name="Ruckert C."/>
        </authorList>
    </citation>
    <scope>NUCLEOTIDE SEQUENCE</scope>
    <source>
        <strain evidence="2">JCM 3276</strain>
    </source>
</reference>
<dbReference type="RefSeq" id="WP_189214128.1">
    <property type="nucleotide sequence ID" value="NZ_BMRB01000010.1"/>
</dbReference>
<name>A0A918LJD8_9PSEU</name>